<feature type="transmembrane region" description="Helical" evidence="12">
    <location>
        <begin position="516"/>
        <end position="535"/>
    </location>
</feature>
<proteinExistence type="inferred from homology"/>
<keyword evidence="8 12" id="KW-1133">Transmembrane helix</keyword>
<evidence type="ECO:0000256" key="3">
    <source>
        <dbReference type="ARBA" id="ARBA00008695"/>
    </source>
</evidence>
<dbReference type="InterPro" id="IPR039524">
    <property type="entry name" value="PIGO/GPI13"/>
</dbReference>
<evidence type="ECO:0000256" key="10">
    <source>
        <dbReference type="ARBA" id="ARBA00023180"/>
    </source>
</evidence>
<feature type="transmembrane region" description="Helical" evidence="12">
    <location>
        <begin position="800"/>
        <end position="821"/>
    </location>
</feature>
<comment type="pathway">
    <text evidence="2">Glycolipid biosynthesis; glycosylphosphatidylinositol-anchor biosynthesis.</text>
</comment>
<feature type="transmembrane region" description="Helical" evidence="12">
    <location>
        <begin position="653"/>
        <end position="675"/>
    </location>
</feature>
<dbReference type="EMBL" id="BTSX01000005">
    <property type="protein sequence ID" value="GMT00212.1"/>
    <property type="molecule type" value="Genomic_DNA"/>
</dbReference>
<feature type="transmembrane region" description="Helical" evidence="12">
    <location>
        <begin position="571"/>
        <end position="590"/>
    </location>
</feature>
<reference evidence="13" key="1">
    <citation type="submission" date="2023-10" db="EMBL/GenBank/DDBJ databases">
        <title>Genome assembly of Pristionchus species.</title>
        <authorList>
            <person name="Yoshida K."/>
            <person name="Sommer R.J."/>
        </authorList>
    </citation>
    <scope>NUCLEOTIDE SEQUENCE</scope>
    <source>
        <strain evidence="13">RS0144</strain>
    </source>
</reference>
<evidence type="ECO:0000256" key="1">
    <source>
        <dbReference type="ARBA" id="ARBA00004477"/>
    </source>
</evidence>
<dbReference type="Pfam" id="PF01663">
    <property type="entry name" value="Phosphodiest"/>
    <property type="match status" value="1"/>
</dbReference>
<feature type="transmembrane region" description="Helical" evidence="12">
    <location>
        <begin position="863"/>
        <end position="886"/>
    </location>
</feature>
<dbReference type="InterPro" id="IPR037675">
    <property type="entry name" value="PIG-O_N"/>
</dbReference>
<keyword evidence="4" id="KW-0337">GPI-anchor biosynthesis</keyword>
<feature type="compositionally biased region" description="Pro residues" evidence="11">
    <location>
        <begin position="22"/>
        <end position="39"/>
    </location>
</feature>
<organism evidence="13 14">
    <name type="scientific">Pristionchus entomophagus</name>
    <dbReference type="NCBI Taxonomy" id="358040"/>
    <lineage>
        <taxon>Eukaryota</taxon>
        <taxon>Metazoa</taxon>
        <taxon>Ecdysozoa</taxon>
        <taxon>Nematoda</taxon>
        <taxon>Chromadorea</taxon>
        <taxon>Rhabditida</taxon>
        <taxon>Rhabditina</taxon>
        <taxon>Diplogasteromorpha</taxon>
        <taxon>Diplogasteroidea</taxon>
        <taxon>Neodiplogasteridae</taxon>
        <taxon>Pristionchus</taxon>
    </lineage>
</organism>
<dbReference type="CDD" id="cd16023">
    <property type="entry name" value="GPI_EPT_3"/>
    <property type="match status" value="1"/>
</dbReference>
<evidence type="ECO:0000256" key="6">
    <source>
        <dbReference type="ARBA" id="ARBA00022692"/>
    </source>
</evidence>
<keyword evidence="6 12" id="KW-0812">Transmembrane</keyword>
<evidence type="ECO:0000313" key="13">
    <source>
        <dbReference type="EMBL" id="GMT00212.1"/>
    </source>
</evidence>
<feature type="transmembrane region" description="Helical" evidence="12">
    <location>
        <begin position="727"/>
        <end position="747"/>
    </location>
</feature>
<dbReference type="Gene3D" id="3.40.720.10">
    <property type="entry name" value="Alkaline Phosphatase, subunit A"/>
    <property type="match status" value="1"/>
</dbReference>
<gene>
    <name evidence="13" type="ORF">PENTCL1PPCAC_22386</name>
</gene>
<feature type="transmembrane region" description="Helical" evidence="12">
    <location>
        <begin position="48"/>
        <end position="70"/>
    </location>
</feature>
<feature type="transmembrane region" description="Helical" evidence="12">
    <location>
        <begin position="624"/>
        <end position="641"/>
    </location>
</feature>
<evidence type="ECO:0008006" key="15">
    <source>
        <dbReference type="Google" id="ProtNLM"/>
    </source>
</evidence>
<sequence>MPRSSKVSPSPSTFPINNPTTSPMPSPFTPPPPIPPSSPPSSPLFPTLNILLIIIVFITSLFLFQSGFLLKRVQLHDKSTCSDVSLSSSSCWLPPSFDRVVLVVIDALRYDFVQSEREEKENGEWRGQMPYTRDLAKKGAFLSKALADPPTTTLQRLKALGTGGLPTFIDASDNFNSDAAVEEDNIISQLVASGRNATLLGDDTWLSLYPRGFHRSFAKESFDIHDLHTVDNYILAHLSSELSRSDWSLLIAHFLGVDHAGHKYGPTHIEMGAKLRQMDRVIKDVVSSLSPSDLLIVMGDHGMTGTGDHGGDSDDEVGAAFLAYSPSHWFVSPSASSAPPPLQQIDILPTLSLLLDLPIPFSSLGSPIEGLFPDEKSRATAVKLTAMQVDRFVSTYQRVTGGGLGFKLPEEVPSSLSDQRDLLSALQSSLRSQWTRFSIPLMRISIILMIDAVGGLFSPPTLASLIIRQSYLFLLLSLHLSPSPESSPALSILHLSTPLSIAYSAFHIVYRITSTVSLSPFTIFPSALLLISFIIPFSNSFIITESSILLFFLSSLLIFSFYLTLSSSSRSLSLSSFSSLPLLLFSIFLLRLHPFFHRCREEERDCLQYPSPLPFSSLSFDTRINRYLVSLFSSSLFYFFFRPSRPSPSSLLSLSSSLFLPSLLLTQLYFSSSLLPDSLSIQYSFHFRCVAQLVYLLSTVSLMLSLFSPSSDPFLLPSILRSISLPLYLILGEGMSLPFISLLFLLYRTPSLLPSRSITIVYISLLLPYAFYYLGHSPTLSSIPWHAAFTGISGSSSPRWLAALLVFLHLFSPSILLLPLLPSLGPSFTPLRMITAQSFTRVTLSSAAVMIHRRHLMVWKIFAPHWIFSSLSLLVLLLSLSLSILLKRKIHPSQVASSTV</sequence>
<dbReference type="InterPro" id="IPR017850">
    <property type="entry name" value="Alkaline_phosphatase_core_sf"/>
</dbReference>
<keyword evidence="10" id="KW-0325">Glycoprotein</keyword>
<dbReference type="InterPro" id="IPR002591">
    <property type="entry name" value="Phosphodiest/P_Trfase"/>
</dbReference>
<evidence type="ECO:0000256" key="5">
    <source>
        <dbReference type="ARBA" id="ARBA00022679"/>
    </source>
</evidence>
<dbReference type="Proteomes" id="UP001432027">
    <property type="component" value="Unassembled WGS sequence"/>
</dbReference>
<evidence type="ECO:0000256" key="11">
    <source>
        <dbReference type="SAM" id="MobiDB-lite"/>
    </source>
</evidence>
<comment type="similarity">
    <text evidence="3">Belongs to the PIGG/PIGN/PIGO family. PIGO subfamily.</text>
</comment>
<accession>A0AAV5U110</accession>
<feature type="transmembrane region" description="Helical" evidence="12">
    <location>
        <begin position="492"/>
        <end position="510"/>
    </location>
</feature>
<feature type="transmembrane region" description="Helical" evidence="12">
    <location>
        <begin position="547"/>
        <end position="565"/>
    </location>
</feature>
<evidence type="ECO:0000256" key="12">
    <source>
        <dbReference type="SAM" id="Phobius"/>
    </source>
</evidence>
<protein>
    <recommendedName>
        <fullName evidence="15">GPI ethanolamine phosphate transferase 3</fullName>
    </recommendedName>
</protein>
<evidence type="ECO:0000256" key="7">
    <source>
        <dbReference type="ARBA" id="ARBA00022824"/>
    </source>
</evidence>
<keyword evidence="14" id="KW-1185">Reference proteome</keyword>
<dbReference type="SUPFAM" id="SSF53649">
    <property type="entry name" value="Alkaline phosphatase-like"/>
    <property type="match status" value="1"/>
</dbReference>
<feature type="transmembrane region" description="Helical" evidence="12">
    <location>
        <begin position="759"/>
        <end position="775"/>
    </location>
</feature>
<keyword evidence="9 12" id="KW-0472">Membrane</keyword>
<evidence type="ECO:0000256" key="4">
    <source>
        <dbReference type="ARBA" id="ARBA00022502"/>
    </source>
</evidence>
<dbReference type="GO" id="GO:0005789">
    <property type="term" value="C:endoplasmic reticulum membrane"/>
    <property type="evidence" value="ECO:0007669"/>
    <property type="project" value="UniProtKB-SubCell"/>
</dbReference>
<keyword evidence="7" id="KW-0256">Endoplasmic reticulum</keyword>
<feature type="region of interest" description="Disordered" evidence="11">
    <location>
        <begin position="1"/>
        <end position="39"/>
    </location>
</feature>
<keyword evidence="5" id="KW-0808">Transferase</keyword>
<dbReference type="PANTHER" id="PTHR23071">
    <property type="entry name" value="PHOSPHATIDYLINOSITOL GLYCAN"/>
    <property type="match status" value="1"/>
</dbReference>
<feature type="compositionally biased region" description="Polar residues" evidence="11">
    <location>
        <begin position="1"/>
        <end position="14"/>
    </location>
</feature>
<dbReference type="GO" id="GO:0051377">
    <property type="term" value="F:mannose-ethanolamine phosphotransferase activity"/>
    <property type="evidence" value="ECO:0007669"/>
    <property type="project" value="InterPro"/>
</dbReference>
<evidence type="ECO:0000256" key="8">
    <source>
        <dbReference type="ARBA" id="ARBA00022989"/>
    </source>
</evidence>
<feature type="transmembrane region" description="Helical" evidence="12">
    <location>
        <begin position="437"/>
        <end position="456"/>
    </location>
</feature>
<evidence type="ECO:0000313" key="14">
    <source>
        <dbReference type="Proteomes" id="UP001432027"/>
    </source>
</evidence>
<evidence type="ECO:0000256" key="2">
    <source>
        <dbReference type="ARBA" id="ARBA00004687"/>
    </source>
</evidence>
<evidence type="ECO:0000256" key="9">
    <source>
        <dbReference type="ARBA" id="ARBA00023136"/>
    </source>
</evidence>
<dbReference type="AlphaFoldDB" id="A0AAV5U110"/>
<dbReference type="GO" id="GO:0006506">
    <property type="term" value="P:GPI anchor biosynthetic process"/>
    <property type="evidence" value="ECO:0007669"/>
    <property type="project" value="UniProtKB-KW"/>
</dbReference>
<name>A0AAV5U110_9BILA</name>
<comment type="caution">
    <text evidence="13">The sequence shown here is derived from an EMBL/GenBank/DDBJ whole genome shotgun (WGS) entry which is preliminary data.</text>
</comment>
<comment type="subcellular location">
    <subcellularLocation>
        <location evidence="1">Endoplasmic reticulum membrane</location>
        <topology evidence="1">Multi-pass membrane protein</topology>
    </subcellularLocation>
</comment>
<dbReference type="PANTHER" id="PTHR23071:SF1">
    <property type="entry name" value="GPI ETHANOLAMINE PHOSPHATE TRANSFERASE 3"/>
    <property type="match status" value="1"/>
</dbReference>